<comment type="function">
    <text evidence="1 6">Required for the transposition of the insertion element.</text>
</comment>
<evidence type="ECO:0000256" key="4">
    <source>
        <dbReference type="ARBA" id="ARBA00023125"/>
    </source>
</evidence>
<keyword evidence="4 6" id="KW-0238">DNA-binding</keyword>
<keyword evidence="3 6" id="KW-0815">Transposition</keyword>
<name>A0A1M6ZU81_9BACT</name>
<dbReference type="EMBL" id="FRAW01000073">
    <property type="protein sequence ID" value="SHL33990.1"/>
    <property type="molecule type" value="Genomic_DNA"/>
</dbReference>
<evidence type="ECO:0000313" key="7">
    <source>
        <dbReference type="EMBL" id="SHL33990.1"/>
    </source>
</evidence>
<dbReference type="GO" id="GO:0003677">
    <property type="term" value="F:DNA binding"/>
    <property type="evidence" value="ECO:0007669"/>
    <property type="project" value="UniProtKB-UniRule"/>
</dbReference>
<evidence type="ECO:0000256" key="5">
    <source>
        <dbReference type="ARBA" id="ARBA00023172"/>
    </source>
</evidence>
<dbReference type="Proteomes" id="UP000184275">
    <property type="component" value="Unassembled WGS sequence"/>
</dbReference>
<dbReference type="InterPro" id="IPR001207">
    <property type="entry name" value="Transposase_mutator"/>
</dbReference>
<dbReference type="Pfam" id="PF00872">
    <property type="entry name" value="Transposase_mut"/>
    <property type="match status" value="1"/>
</dbReference>
<proteinExistence type="inferred from homology"/>
<organism evidence="7 8">
    <name type="scientific">Fibrobacter intestinalis</name>
    <dbReference type="NCBI Taxonomy" id="28122"/>
    <lineage>
        <taxon>Bacteria</taxon>
        <taxon>Pseudomonadati</taxon>
        <taxon>Fibrobacterota</taxon>
        <taxon>Fibrobacteria</taxon>
        <taxon>Fibrobacterales</taxon>
        <taxon>Fibrobacteraceae</taxon>
        <taxon>Fibrobacter</taxon>
    </lineage>
</organism>
<evidence type="ECO:0000313" key="8">
    <source>
        <dbReference type="Proteomes" id="UP000184275"/>
    </source>
</evidence>
<accession>A0A1M6ZU81</accession>
<dbReference type="AlphaFoldDB" id="A0A1M6ZU81"/>
<keyword evidence="5 6" id="KW-0233">DNA recombination</keyword>
<gene>
    <name evidence="7" type="ORF">SAMN05720469_1732</name>
</gene>
<keyword evidence="6" id="KW-0814">Transposable element</keyword>
<evidence type="ECO:0000256" key="2">
    <source>
        <dbReference type="ARBA" id="ARBA00010961"/>
    </source>
</evidence>
<evidence type="ECO:0000256" key="3">
    <source>
        <dbReference type="ARBA" id="ARBA00022578"/>
    </source>
</evidence>
<dbReference type="PANTHER" id="PTHR33217">
    <property type="entry name" value="TRANSPOSASE FOR INSERTION SEQUENCE ELEMENT IS1081"/>
    <property type="match status" value="1"/>
</dbReference>
<keyword evidence="8" id="KW-1185">Reference proteome</keyword>
<evidence type="ECO:0000256" key="6">
    <source>
        <dbReference type="RuleBase" id="RU365089"/>
    </source>
</evidence>
<sequence>MIVLLEQIVFAIFDNGLDRNSEFEPRIVKKRLKDIAEIDQKIISMYAKGMTTRQISDMLMDIYGFEASEGFISDVTEMKLMPQIETWRDRPLESVYSVLFKPRLRFA</sequence>
<dbReference type="GO" id="GO:0004803">
    <property type="term" value="F:transposase activity"/>
    <property type="evidence" value="ECO:0007669"/>
    <property type="project" value="UniProtKB-UniRule"/>
</dbReference>
<dbReference type="PANTHER" id="PTHR33217:SF8">
    <property type="entry name" value="MUTATOR FAMILY TRANSPOSASE"/>
    <property type="match status" value="1"/>
</dbReference>
<protein>
    <recommendedName>
        <fullName evidence="6">Mutator family transposase</fullName>
    </recommendedName>
</protein>
<comment type="similarity">
    <text evidence="2 6">Belongs to the transposase mutator family.</text>
</comment>
<dbReference type="GO" id="GO:0006313">
    <property type="term" value="P:DNA transposition"/>
    <property type="evidence" value="ECO:0007669"/>
    <property type="project" value="UniProtKB-UniRule"/>
</dbReference>
<reference evidence="8" key="1">
    <citation type="submission" date="2016-11" db="EMBL/GenBank/DDBJ databases">
        <authorList>
            <person name="Varghese N."/>
            <person name="Submissions S."/>
        </authorList>
    </citation>
    <scope>NUCLEOTIDE SEQUENCE [LARGE SCALE GENOMIC DNA]</scope>
    <source>
        <strain evidence="8">UWOS</strain>
    </source>
</reference>
<evidence type="ECO:0000256" key="1">
    <source>
        <dbReference type="ARBA" id="ARBA00002190"/>
    </source>
</evidence>